<organism evidence="1 2">
    <name type="scientific">Macroventuria anomochaeta</name>
    <dbReference type="NCBI Taxonomy" id="301207"/>
    <lineage>
        <taxon>Eukaryota</taxon>
        <taxon>Fungi</taxon>
        <taxon>Dikarya</taxon>
        <taxon>Ascomycota</taxon>
        <taxon>Pezizomycotina</taxon>
        <taxon>Dothideomycetes</taxon>
        <taxon>Pleosporomycetidae</taxon>
        <taxon>Pleosporales</taxon>
        <taxon>Pleosporineae</taxon>
        <taxon>Didymellaceae</taxon>
        <taxon>Macroventuria</taxon>
    </lineage>
</organism>
<gene>
    <name evidence="1" type="ORF">BU25DRAFT_462338</name>
</gene>
<reference evidence="1" key="1">
    <citation type="journal article" date="2020" name="Stud. Mycol.">
        <title>101 Dothideomycetes genomes: a test case for predicting lifestyles and emergence of pathogens.</title>
        <authorList>
            <person name="Haridas S."/>
            <person name="Albert R."/>
            <person name="Binder M."/>
            <person name="Bloem J."/>
            <person name="Labutti K."/>
            <person name="Salamov A."/>
            <person name="Andreopoulos B."/>
            <person name="Baker S."/>
            <person name="Barry K."/>
            <person name="Bills G."/>
            <person name="Bluhm B."/>
            <person name="Cannon C."/>
            <person name="Castanera R."/>
            <person name="Culley D."/>
            <person name="Daum C."/>
            <person name="Ezra D."/>
            <person name="Gonzalez J."/>
            <person name="Henrissat B."/>
            <person name="Kuo A."/>
            <person name="Liang C."/>
            <person name="Lipzen A."/>
            <person name="Lutzoni F."/>
            <person name="Magnuson J."/>
            <person name="Mondo S."/>
            <person name="Nolan M."/>
            <person name="Ohm R."/>
            <person name="Pangilinan J."/>
            <person name="Park H.-J."/>
            <person name="Ramirez L."/>
            <person name="Alfaro M."/>
            <person name="Sun H."/>
            <person name="Tritt A."/>
            <person name="Yoshinaga Y."/>
            <person name="Zwiers L.-H."/>
            <person name="Turgeon B."/>
            <person name="Goodwin S."/>
            <person name="Spatafora J."/>
            <person name="Crous P."/>
            <person name="Grigoriev I."/>
        </authorList>
    </citation>
    <scope>NUCLEOTIDE SEQUENCE</scope>
    <source>
        <strain evidence="1">CBS 525.71</strain>
    </source>
</reference>
<dbReference type="Proteomes" id="UP000799754">
    <property type="component" value="Unassembled WGS sequence"/>
</dbReference>
<accession>A0ACB6RMB2</accession>
<proteinExistence type="predicted"/>
<sequence>MDEPELLTAFMKVKELVQQCKYINNKPVGVTFDLVVMPVVLGGVNGTSTQHQLTQVTETQANHIAGRGLSQVQKYWKCTLAHCYNIDNTCWVDIDEGEELPGRLERHHEVPGPTIMNWDRELLHGTSTLERPSGNIVRQLYAFKAREKRAAKSTATAISDKKLDNLLTMVTVLATVQVTSALSDVAAAGNAGVDISDLIRKALGGGAARGAPNNDGV</sequence>
<evidence type="ECO:0000313" key="1">
    <source>
        <dbReference type="EMBL" id="KAF2622938.1"/>
    </source>
</evidence>
<keyword evidence="2" id="KW-1185">Reference proteome</keyword>
<evidence type="ECO:0000313" key="2">
    <source>
        <dbReference type="Proteomes" id="UP000799754"/>
    </source>
</evidence>
<comment type="caution">
    <text evidence="1">The sequence shown here is derived from an EMBL/GenBank/DDBJ whole genome shotgun (WGS) entry which is preliminary data.</text>
</comment>
<dbReference type="EMBL" id="MU006740">
    <property type="protein sequence ID" value="KAF2622938.1"/>
    <property type="molecule type" value="Genomic_DNA"/>
</dbReference>
<protein>
    <submittedName>
        <fullName evidence="1">Uncharacterized protein</fullName>
    </submittedName>
</protein>
<name>A0ACB6RMB2_9PLEO</name>